<protein>
    <submittedName>
        <fullName evidence="1">Uncharacterized protein</fullName>
    </submittedName>
</protein>
<keyword evidence="2" id="KW-1185">Reference proteome</keyword>
<dbReference type="RefSeq" id="WP_005438560.1">
    <property type="nucleotide sequence ID" value="NZ_CM001466.1"/>
</dbReference>
<dbReference type="EMBL" id="CM001466">
    <property type="protein sequence ID" value="EHY87586.1"/>
    <property type="molecule type" value="Genomic_DNA"/>
</dbReference>
<proteinExistence type="predicted"/>
<name>H8GAM0_9PSEU</name>
<reference evidence="1 2" key="1">
    <citation type="journal article" date="2012" name="Stand. Genomic Sci.">
        <title>Genome sequence of the soil bacterium Saccharomonospora azurea type strain (NA-128(T)).</title>
        <authorList>
            <person name="Klenk H.P."/>
            <person name="Held B."/>
            <person name="Lucas S."/>
            <person name="Lapidus A."/>
            <person name="Copeland A."/>
            <person name="Hammon N."/>
            <person name="Pitluck S."/>
            <person name="Goodwin L.A."/>
            <person name="Han C."/>
            <person name="Tapia R."/>
            <person name="Brambilla E.M."/>
            <person name="Potter G."/>
            <person name="Land M."/>
            <person name="Ivanova N."/>
            <person name="Rohde M."/>
            <person name="Goker M."/>
            <person name="Detter J.C."/>
            <person name="Kyrpides N.C."/>
            <person name="Woyke T."/>
        </authorList>
    </citation>
    <scope>NUCLEOTIDE SEQUENCE [LARGE SCALE GENOMIC DNA]</scope>
    <source>
        <strain evidence="1 2">NA-128</strain>
    </source>
</reference>
<organism evidence="1 2">
    <name type="scientific">Saccharomonospora azurea NA-128</name>
    <dbReference type="NCBI Taxonomy" id="882081"/>
    <lineage>
        <taxon>Bacteria</taxon>
        <taxon>Bacillati</taxon>
        <taxon>Actinomycetota</taxon>
        <taxon>Actinomycetes</taxon>
        <taxon>Pseudonocardiales</taxon>
        <taxon>Pseudonocardiaceae</taxon>
        <taxon>Saccharomonospora</taxon>
    </lineage>
</organism>
<dbReference type="HOGENOM" id="CLU_174096_0_0_11"/>
<dbReference type="Proteomes" id="UP000004705">
    <property type="component" value="Chromosome"/>
</dbReference>
<evidence type="ECO:0000313" key="1">
    <source>
        <dbReference type="EMBL" id="EHY87586.1"/>
    </source>
</evidence>
<dbReference type="OrthoDB" id="3576740at2"/>
<gene>
    <name evidence="1" type="ORF">SacazDRAFT_00636</name>
</gene>
<evidence type="ECO:0000313" key="2">
    <source>
        <dbReference type="Proteomes" id="UP000004705"/>
    </source>
</evidence>
<accession>H8GAM0</accession>
<sequence length="75" mass="8238">MSRGLVVLDAGETRRYDPPAWVGVLVVVADGELELETVHGHRRRFGHGSVLALTGLPLRLLRAVTPTTLIILSRR</sequence>
<dbReference type="AlphaFoldDB" id="H8GAM0"/>